<dbReference type="InterPro" id="IPR012338">
    <property type="entry name" value="Beta-lactam/transpept-like"/>
</dbReference>
<dbReference type="InterPro" id="IPR050789">
    <property type="entry name" value="Diverse_Enzym_Activities"/>
</dbReference>
<name>A0A1H9RNF0_9BACI</name>
<accession>A0A1H9RNF0</accession>
<dbReference type="AlphaFoldDB" id="A0A1H9RNF0"/>
<gene>
    <name evidence="2" type="ORF">SAMN05444126_10531</name>
</gene>
<dbReference type="SUPFAM" id="SSF56601">
    <property type="entry name" value="beta-lactamase/transpeptidase-like"/>
    <property type="match status" value="1"/>
</dbReference>
<dbReference type="Pfam" id="PF00144">
    <property type="entry name" value="Beta-lactamase"/>
    <property type="match status" value="1"/>
</dbReference>
<dbReference type="EMBL" id="FOGV01000005">
    <property type="protein sequence ID" value="SER74266.1"/>
    <property type="molecule type" value="Genomic_DNA"/>
</dbReference>
<dbReference type="PANTHER" id="PTHR43283:SF7">
    <property type="entry name" value="BETA-LACTAMASE-RELATED DOMAIN-CONTAINING PROTEIN"/>
    <property type="match status" value="1"/>
</dbReference>
<feature type="domain" description="Beta-lactamase-related" evidence="1">
    <location>
        <begin position="74"/>
        <end position="309"/>
    </location>
</feature>
<dbReference type="InterPro" id="IPR001466">
    <property type="entry name" value="Beta-lactam-related"/>
</dbReference>
<dbReference type="PANTHER" id="PTHR43283">
    <property type="entry name" value="BETA-LACTAMASE-RELATED"/>
    <property type="match status" value="1"/>
</dbReference>
<dbReference type="Proteomes" id="UP000199318">
    <property type="component" value="Unassembled WGS sequence"/>
</dbReference>
<evidence type="ECO:0000313" key="2">
    <source>
        <dbReference type="EMBL" id="SER74266.1"/>
    </source>
</evidence>
<keyword evidence="3" id="KW-1185">Reference proteome</keyword>
<protein>
    <submittedName>
        <fullName evidence="2">CubicO group peptidase, beta-lactamase class C family</fullName>
    </submittedName>
</protein>
<dbReference type="STRING" id="1464123.SAMN05444126_10531"/>
<dbReference type="Gene3D" id="3.40.710.10">
    <property type="entry name" value="DD-peptidase/beta-lactamase superfamily"/>
    <property type="match status" value="1"/>
</dbReference>
<evidence type="ECO:0000313" key="3">
    <source>
        <dbReference type="Proteomes" id="UP000199318"/>
    </source>
</evidence>
<sequence>MIPAEMILFMNIGNKGATCMIHSFQQGSPEDIGIPTERFEALEDQLKKSGVETFTLCRRGIVGYQYENHRGIIDQKHKINSVTKSVLSSLVGIALEQGRLRSLDEPVSEILANAANAPSELTVRHLLTMTSGLSRKQWEAYIEEELPLSAIWSGVPSGEPGEKMIYNNADSQLLSAVIEARTNMSLQAFADQYLFQPLGITDYSWESDHNGITFGGYGLYLSAADLMRYGAVLMNRGRRNDTEVIPESWLETAFHSHTITDKPGQSYGFHWWINEGGNGKQPRLVYAAGRGGKFLILEPVSGVTAVITSVLPQRKSLHPFQWFLRYIVPEIK</sequence>
<comment type="caution">
    <text evidence="2">The sequence shown here is derived from an EMBL/GenBank/DDBJ whole genome shotgun (WGS) entry which is preliminary data.</text>
</comment>
<reference evidence="3" key="1">
    <citation type="submission" date="2016-10" db="EMBL/GenBank/DDBJ databases">
        <authorList>
            <person name="de Groot N.N."/>
        </authorList>
    </citation>
    <scope>NUCLEOTIDE SEQUENCE [LARGE SCALE GENOMIC DNA]</scope>
    <source>
        <strain evidence="3">10nlg</strain>
    </source>
</reference>
<evidence type="ECO:0000259" key="1">
    <source>
        <dbReference type="Pfam" id="PF00144"/>
    </source>
</evidence>
<proteinExistence type="predicted"/>
<organism evidence="2 3">
    <name type="scientific">Salisediminibacterium halotolerans</name>
    <dbReference type="NCBI Taxonomy" id="517425"/>
    <lineage>
        <taxon>Bacteria</taxon>
        <taxon>Bacillati</taxon>
        <taxon>Bacillota</taxon>
        <taxon>Bacilli</taxon>
        <taxon>Bacillales</taxon>
        <taxon>Bacillaceae</taxon>
        <taxon>Salisediminibacterium</taxon>
    </lineage>
</organism>